<evidence type="ECO:0000256" key="3">
    <source>
        <dbReference type="ARBA" id="ARBA00023027"/>
    </source>
</evidence>
<dbReference type="SUPFAM" id="SSF51735">
    <property type="entry name" value="NAD(P)-binding Rossmann-fold domains"/>
    <property type="match status" value="1"/>
</dbReference>
<protein>
    <recommendedName>
        <fullName evidence="4 6">Adenosylhomocysteinase</fullName>
        <ecNumber evidence="4 6">3.13.2.1</ecNumber>
    </recommendedName>
</protein>
<comment type="similarity">
    <text evidence="1 7">Belongs to the adenosylhomocysteinase family.</text>
</comment>
<name>A0A2T4UMU8_9ACTN</name>
<dbReference type="Pfam" id="PF00670">
    <property type="entry name" value="AdoHcyase_NAD"/>
    <property type="match status" value="1"/>
</dbReference>
<evidence type="ECO:0000259" key="8">
    <source>
        <dbReference type="SMART" id="SM00997"/>
    </source>
</evidence>
<dbReference type="InterPro" id="IPR000043">
    <property type="entry name" value="Adenosylhomocysteinase-like"/>
</dbReference>
<dbReference type="OrthoDB" id="9802717at2"/>
<dbReference type="PIRSF" id="PIRSF001109">
    <property type="entry name" value="Ad_hcy_hydrolase"/>
    <property type="match status" value="1"/>
</dbReference>
<sequence length="417" mass="43775">MSDVADLTLAAAGRDRIDWADAQMPVLAALRERFAQERPLEGVVVAACLHVTAETANLVRALLAGGAEVALAAANPLSTQDDVAAALAVEDGAEVHARRGEDLDAYVAHVGALVARSPQITLDDGADLVSVIHAAHPGVLDGMLGATEETTTGLVRLRALEAQGRLAVPVIAVNEALSERVFNDRYGTGQSTLDGILRATNLLLAGRTVVVLGYGWTGKGIAQRARGMGAIVVVCEVDERRALEARMEGYEVLPALTAAERGDVFITVTGVARVLRAEHFARMKDGAVLANAGHFDVEIDLPALREAAVGPPVPVLPLVDQVDLGGRRLNLLASGRVVNLAAAQGHPAAVMDMSFANQALAAEELVLRRGALGPGVHPVPERVDREIARLKLASLGVQIDTLSDEQAAYRTTWDPAP</sequence>
<proteinExistence type="inferred from homology"/>
<feature type="binding site" evidence="5">
    <location>
        <position position="236"/>
    </location>
    <ligand>
        <name>NAD(+)</name>
        <dbReference type="ChEBI" id="CHEBI:57540"/>
    </ligand>
</feature>
<dbReference type="Pfam" id="PF05221">
    <property type="entry name" value="AdoHcyase"/>
    <property type="match status" value="2"/>
</dbReference>
<dbReference type="SMART" id="SM00996">
    <property type="entry name" value="AdoHcyase"/>
    <property type="match status" value="1"/>
</dbReference>
<gene>
    <name evidence="9" type="ORF">C7Y72_13325</name>
</gene>
<dbReference type="GO" id="GO:0006730">
    <property type="term" value="P:one-carbon metabolic process"/>
    <property type="evidence" value="ECO:0007669"/>
    <property type="project" value="UniProtKB-UniRule"/>
</dbReference>
<evidence type="ECO:0000256" key="1">
    <source>
        <dbReference type="ARBA" id="ARBA00007122"/>
    </source>
</evidence>
<dbReference type="UniPathway" id="UPA00314">
    <property type="reaction ID" value="UER00076"/>
</dbReference>
<dbReference type="InterPro" id="IPR042172">
    <property type="entry name" value="Adenosylhomocyst_ase-like_sf"/>
</dbReference>
<feature type="binding site" evidence="5">
    <location>
        <position position="339"/>
    </location>
    <ligand>
        <name>NAD(+)</name>
        <dbReference type="ChEBI" id="CHEBI:57540"/>
    </ligand>
</feature>
<dbReference type="Proteomes" id="UP000240739">
    <property type="component" value="Unassembled WGS sequence"/>
</dbReference>
<dbReference type="PANTHER" id="PTHR23420:SF0">
    <property type="entry name" value="ADENOSYLHOMOCYSTEINASE"/>
    <property type="match status" value="1"/>
</dbReference>
<dbReference type="NCBIfam" id="NF004005">
    <property type="entry name" value="PRK05476.2-3"/>
    <property type="match status" value="1"/>
</dbReference>
<dbReference type="GO" id="GO:0033353">
    <property type="term" value="P:S-adenosylmethionine cycle"/>
    <property type="evidence" value="ECO:0007669"/>
    <property type="project" value="TreeGrafter"/>
</dbReference>
<dbReference type="CDD" id="cd00401">
    <property type="entry name" value="SAHH"/>
    <property type="match status" value="1"/>
</dbReference>
<feature type="domain" description="S-adenosyl-L-homocysteine hydrolase NAD binding" evidence="8">
    <location>
        <begin position="184"/>
        <end position="345"/>
    </location>
</feature>
<dbReference type="AlphaFoldDB" id="A0A2T4UMU8"/>
<comment type="catalytic activity">
    <reaction evidence="6">
        <text>S-adenosyl-L-homocysteine + H2O = L-homocysteine + adenosine</text>
        <dbReference type="Rhea" id="RHEA:21708"/>
        <dbReference type="ChEBI" id="CHEBI:15377"/>
        <dbReference type="ChEBI" id="CHEBI:16335"/>
        <dbReference type="ChEBI" id="CHEBI:57856"/>
        <dbReference type="ChEBI" id="CHEBI:58199"/>
        <dbReference type="EC" id="3.13.2.1"/>
    </reaction>
</comment>
<dbReference type="SMART" id="SM00997">
    <property type="entry name" value="AdoHcyase_NAD"/>
    <property type="match status" value="1"/>
</dbReference>
<dbReference type="NCBIfam" id="TIGR00936">
    <property type="entry name" value="ahcY"/>
    <property type="match status" value="1"/>
</dbReference>
<dbReference type="InterPro" id="IPR015878">
    <property type="entry name" value="Ado_hCys_hydrolase_NAD-bd"/>
</dbReference>
<keyword evidence="3 5" id="KW-0520">NAD</keyword>
<accession>A0A2T4UMU8</accession>
<comment type="cofactor">
    <cofactor evidence="5 6">
        <name>NAD(+)</name>
        <dbReference type="ChEBI" id="CHEBI:57540"/>
    </cofactor>
    <text evidence="5 6">Binds 1 NAD(+) per subunit.</text>
</comment>
<dbReference type="RefSeq" id="WP_107569276.1">
    <property type="nucleotide sequence ID" value="NZ_PYYB01000001.1"/>
</dbReference>
<feature type="binding site" evidence="5">
    <location>
        <begin position="150"/>
        <end position="152"/>
    </location>
    <ligand>
        <name>NAD(+)</name>
        <dbReference type="ChEBI" id="CHEBI:57540"/>
    </ligand>
</feature>
<evidence type="ECO:0000256" key="4">
    <source>
        <dbReference type="NCBIfam" id="TIGR00936"/>
    </source>
</evidence>
<organism evidence="9 10">
    <name type="scientific">Paraconexibacter algicola</name>
    <dbReference type="NCBI Taxonomy" id="2133960"/>
    <lineage>
        <taxon>Bacteria</taxon>
        <taxon>Bacillati</taxon>
        <taxon>Actinomycetota</taxon>
        <taxon>Thermoleophilia</taxon>
        <taxon>Solirubrobacterales</taxon>
        <taxon>Paraconexibacteraceae</taxon>
        <taxon>Paraconexibacter</taxon>
    </lineage>
</organism>
<dbReference type="Gene3D" id="3.40.50.720">
    <property type="entry name" value="NAD(P)-binding Rossmann-like Domain"/>
    <property type="match status" value="1"/>
</dbReference>
<keyword evidence="10" id="KW-1185">Reference proteome</keyword>
<keyword evidence="6" id="KW-0378">Hydrolase</keyword>
<dbReference type="GO" id="GO:0004013">
    <property type="term" value="F:adenosylhomocysteinase activity"/>
    <property type="evidence" value="ECO:0007669"/>
    <property type="project" value="UniProtKB-UniRule"/>
</dbReference>
<keyword evidence="2 6" id="KW-0554">One-carbon metabolism</keyword>
<evidence type="ECO:0000256" key="2">
    <source>
        <dbReference type="ARBA" id="ARBA00022563"/>
    </source>
</evidence>
<dbReference type="InterPro" id="IPR036291">
    <property type="entry name" value="NAD(P)-bd_dom_sf"/>
</dbReference>
<dbReference type="GO" id="GO:0005829">
    <property type="term" value="C:cytosol"/>
    <property type="evidence" value="ECO:0007669"/>
    <property type="project" value="TreeGrafter"/>
</dbReference>
<evidence type="ECO:0000313" key="10">
    <source>
        <dbReference type="Proteomes" id="UP000240739"/>
    </source>
</evidence>
<reference evidence="9 10" key="1">
    <citation type="submission" date="2018-03" db="EMBL/GenBank/DDBJ databases">
        <title>Aquarubrobacter algicola gen. nov., sp. nov., a novel actinobacterium isolated from shallow eutrophic lake during the end of cyanobacterial harmful algal blooms.</title>
        <authorList>
            <person name="Chun S.J."/>
        </authorList>
    </citation>
    <scope>NUCLEOTIDE SEQUENCE [LARGE SCALE GENOMIC DNA]</scope>
    <source>
        <strain evidence="9 10">Seoho-28</strain>
    </source>
</reference>
<comment type="caution">
    <text evidence="9">The sequence shown here is derived from an EMBL/GenBank/DDBJ whole genome shotgun (WGS) entry which is preliminary data.</text>
</comment>
<dbReference type="SUPFAM" id="SSF52283">
    <property type="entry name" value="Formate/glycerate dehydrogenase catalytic domain-like"/>
    <property type="match status" value="1"/>
</dbReference>
<dbReference type="EMBL" id="PYYB01000001">
    <property type="protein sequence ID" value="PTL60549.1"/>
    <property type="molecule type" value="Genomic_DNA"/>
</dbReference>
<evidence type="ECO:0000313" key="9">
    <source>
        <dbReference type="EMBL" id="PTL60549.1"/>
    </source>
</evidence>
<feature type="binding site" evidence="5">
    <location>
        <begin position="215"/>
        <end position="220"/>
    </location>
    <ligand>
        <name>NAD(+)</name>
        <dbReference type="ChEBI" id="CHEBI:57540"/>
    </ligand>
</feature>
<dbReference type="Gene3D" id="3.40.50.1480">
    <property type="entry name" value="Adenosylhomocysteinase-like"/>
    <property type="match status" value="1"/>
</dbReference>
<feature type="binding site" evidence="5">
    <location>
        <position position="346"/>
    </location>
    <ligand>
        <name>NAD(+)</name>
        <dbReference type="ChEBI" id="CHEBI:57540"/>
    </ligand>
</feature>
<comment type="pathway">
    <text evidence="6">Amino-acid biosynthesis; L-homocysteine biosynthesis; L-homocysteine from S-adenosyl-L-homocysteine: step 1/1.</text>
</comment>
<dbReference type="EC" id="3.13.2.1" evidence="4 6"/>
<evidence type="ECO:0000256" key="5">
    <source>
        <dbReference type="PIRSR" id="PIRSR001109-2"/>
    </source>
</evidence>
<evidence type="ECO:0000256" key="6">
    <source>
        <dbReference type="RuleBase" id="RU000548"/>
    </source>
</evidence>
<evidence type="ECO:0000256" key="7">
    <source>
        <dbReference type="RuleBase" id="RU004166"/>
    </source>
</evidence>
<feature type="binding site" evidence="5">
    <location>
        <begin position="292"/>
        <end position="294"/>
    </location>
    <ligand>
        <name>NAD(+)</name>
        <dbReference type="ChEBI" id="CHEBI:57540"/>
    </ligand>
</feature>
<dbReference type="PANTHER" id="PTHR23420">
    <property type="entry name" value="ADENOSYLHOMOCYSTEINASE"/>
    <property type="match status" value="1"/>
</dbReference>